<keyword evidence="2" id="KW-1185">Reference proteome</keyword>
<dbReference type="Proteomes" id="UP001060215">
    <property type="component" value="Chromosome 1"/>
</dbReference>
<protein>
    <submittedName>
        <fullName evidence="1">Uncharacterized protein</fullName>
    </submittedName>
</protein>
<organism evidence="1 2">
    <name type="scientific">Camellia lanceoleosa</name>
    <dbReference type="NCBI Taxonomy" id="1840588"/>
    <lineage>
        <taxon>Eukaryota</taxon>
        <taxon>Viridiplantae</taxon>
        <taxon>Streptophyta</taxon>
        <taxon>Embryophyta</taxon>
        <taxon>Tracheophyta</taxon>
        <taxon>Spermatophyta</taxon>
        <taxon>Magnoliopsida</taxon>
        <taxon>eudicotyledons</taxon>
        <taxon>Gunneridae</taxon>
        <taxon>Pentapetalae</taxon>
        <taxon>asterids</taxon>
        <taxon>Ericales</taxon>
        <taxon>Theaceae</taxon>
        <taxon>Camellia</taxon>
    </lineage>
</organism>
<comment type="caution">
    <text evidence="1">The sequence shown here is derived from an EMBL/GenBank/DDBJ whole genome shotgun (WGS) entry which is preliminary data.</text>
</comment>
<evidence type="ECO:0000313" key="1">
    <source>
        <dbReference type="EMBL" id="KAI8031000.1"/>
    </source>
</evidence>
<dbReference type="EMBL" id="CM045758">
    <property type="protein sequence ID" value="KAI8031000.1"/>
    <property type="molecule type" value="Genomic_DNA"/>
</dbReference>
<accession>A0ACC0IZ78</accession>
<sequence length="135" mass="14656">MVGLKRWWWCDGVGSRRKSSCAAERAAFSITSAREGGTAAREAGIMADMDLREVEFVRDLSWILRNLGKLESGFWRKRGFSITSALEEEGLLDHFGQGGRCGGERGGDNGSHGFEGGGICEGFELDFGEFGEVGV</sequence>
<reference evidence="1 2" key="1">
    <citation type="journal article" date="2022" name="Plant J.">
        <title>Chromosome-level genome of Camellia lanceoleosa provides a valuable resource for understanding genome evolution and self-incompatibility.</title>
        <authorList>
            <person name="Gong W."/>
            <person name="Xiao S."/>
            <person name="Wang L."/>
            <person name="Liao Z."/>
            <person name="Chang Y."/>
            <person name="Mo W."/>
            <person name="Hu G."/>
            <person name="Li W."/>
            <person name="Zhao G."/>
            <person name="Zhu H."/>
            <person name="Hu X."/>
            <person name="Ji K."/>
            <person name="Xiang X."/>
            <person name="Song Q."/>
            <person name="Yuan D."/>
            <person name="Jin S."/>
            <person name="Zhang L."/>
        </authorList>
    </citation>
    <scope>NUCLEOTIDE SEQUENCE [LARGE SCALE GENOMIC DNA]</scope>
    <source>
        <strain evidence="1">SQ_2022a</strain>
    </source>
</reference>
<evidence type="ECO:0000313" key="2">
    <source>
        <dbReference type="Proteomes" id="UP001060215"/>
    </source>
</evidence>
<gene>
    <name evidence="1" type="ORF">LOK49_LG01G03436</name>
</gene>
<proteinExistence type="predicted"/>
<name>A0ACC0IZ78_9ERIC</name>